<comment type="similarity">
    <text evidence="2">Belongs to the Nudix hydrolase family.</text>
</comment>
<dbReference type="Proteomes" id="UP001165080">
    <property type="component" value="Unassembled WGS sequence"/>
</dbReference>
<dbReference type="Pfam" id="PF00293">
    <property type="entry name" value="NUDIX"/>
    <property type="match status" value="1"/>
</dbReference>
<evidence type="ECO:0000313" key="8">
    <source>
        <dbReference type="Proteomes" id="UP001165080"/>
    </source>
</evidence>
<comment type="cofactor">
    <cofactor evidence="1">
        <name>Mg(2+)</name>
        <dbReference type="ChEBI" id="CHEBI:18420"/>
    </cofactor>
</comment>
<proteinExistence type="inferred from homology"/>
<gene>
    <name evidence="7" type="primary">PLESTMB000558</name>
    <name evidence="7" type="ORF">PLESTB_000455500</name>
</gene>
<dbReference type="OrthoDB" id="408303at2759"/>
<name>A0A9W6BF41_9CHLO</name>
<dbReference type="GO" id="GO:0042262">
    <property type="term" value="P:DNA protection"/>
    <property type="evidence" value="ECO:0007669"/>
    <property type="project" value="TreeGrafter"/>
</dbReference>
<dbReference type="PANTHER" id="PTHR43758">
    <property type="entry name" value="7,8-DIHYDRO-8-OXOGUANINE TRIPHOSPHATASE"/>
    <property type="match status" value="1"/>
</dbReference>
<dbReference type="GO" id="GO:0005737">
    <property type="term" value="C:cytoplasm"/>
    <property type="evidence" value="ECO:0007669"/>
    <property type="project" value="TreeGrafter"/>
</dbReference>
<protein>
    <submittedName>
        <fullName evidence="7">Nudix (Nucleoside diphosphate linked moiety X)-type motif 1</fullName>
    </submittedName>
</protein>
<evidence type="ECO:0000256" key="2">
    <source>
        <dbReference type="ARBA" id="ARBA00005582"/>
    </source>
</evidence>
<sequence length="195" mass="21715">MAPKTWAPEDRPLFLDEALAAQQQQQQPTNITKHFSCVFHVAGDGRTLLGHKKTSSEFSCVGKVDGFGGRVVPGEHPRDSALRCWDAETGTTGRADTLQPVGEVIVVLKGQQPQTEVWHNHIFLIGGFAGPPRETSAMAPQWYGIEEVPYQRMWADLAHWLPRALAWRAGRPRFRGLYALEGGECVWGSLEDMHD</sequence>
<evidence type="ECO:0000256" key="3">
    <source>
        <dbReference type="ARBA" id="ARBA00022723"/>
    </source>
</evidence>
<feature type="domain" description="Nudix hydrolase" evidence="6">
    <location>
        <begin position="30"/>
        <end position="169"/>
    </location>
</feature>
<evidence type="ECO:0000256" key="1">
    <source>
        <dbReference type="ARBA" id="ARBA00001946"/>
    </source>
</evidence>
<keyword evidence="5" id="KW-0460">Magnesium</keyword>
<dbReference type="Gene3D" id="3.90.79.10">
    <property type="entry name" value="Nucleoside Triphosphate Pyrophosphohydrolase"/>
    <property type="match status" value="1"/>
</dbReference>
<dbReference type="SUPFAM" id="SSF55811">
    <property type="entry name" value="Nudix"/>
    <property type="match status" value="1"/>
</dbReference>
<dbReference type="GO" id="GO:0008413">
    <property type="term" value="F:8-oxo-7,8-dihydroguanosine triphosphate pyrophosphatase activity"/>
    <property type="evidence" value="ECO:0007669"/>
    <property type="project" value="TreeGrafter"/>
</dbReference>
<evidence type="ECO:0000259" key="6">
    <source>
        <dbReference type="PROSITE" id="PS51462"/>
    </source>
</evidence>
<comment type="caution">
    <text evidence="7">The sequence shown here is derived from an EMBL/GenBank/DDBJ whole genome shotgun (WGS) entry which is preliminary data.</text>
</comment>
<dbReference type="PROSITE" id="PS51462">
    <property type="entry name" value="NUDIX"/>
    <property type="match status" value="1"/>
</dbReference>
<dbReference type="AlphaFoldDB" id="A0A9W6BF41"/>
<evidence type="ECO:0000256" key="5">
    <source>
        <dbReference type="ARBA" id="ARBA00022842"/>
    </source>
</evidence>
<dbReference type="InterPro" id="IPR015797">
    <property type="entry name" value="NUDIX_hydrolase-like_dom_sf"/>
</dbReference>
<organism evidence="7 8">
    <name type="scientific">Pleodorina starrii</name>
    <dbReference type="NCBI Taxonomy" id="330485"/>
    <lineage>
        <taxon>Eukaryota</taxon>
        <taxon>Viridiplantae</taxon>
        <taxon>Chlorophyta</taxon>
        <taxon>core chlorophytes</taxon>
        <taxon>Chlorophyceae</taxon>
        <taxon>CS clade</taxon>
        <taxon>Chlamydomonadales</taxon>
        <taxon>Volvocaceae</taxon>
        <taxon>Pleodorina</taxon>
    </lineage>
</organism>
<reference evidence="7 8" key="1">
    <citation type="journal article" date="2023" name="Commun. Biol.">
        <title>Reorganization of the ancestral sex-determining regions during the evolution of trioecy in Pleodorina starrii.</title>
        <authorList>
            <person name="Takahashi K."/>
            <person name="Suzuki S."/>
            <person name="Kawai-Toyooka H."/>
            <person name="Yamamoto K."/>
            <person name="Hamaji T."/>
            <person name="Ootsuki R."/>
            <person name="Yamaguchi H."/>
            <person name="Kawachi M."/>
            <person name="Higashiyama T."/>
            <person name="Nozaki H."/>
        </authorList>
    </citation>
    <scope>NUCLEOTIDE SEQUENCE [LARGE SCALE GENOMIC DNA]</scope>
    <source>
        <strain evidence="7 8">NIES-4479</strain>
    </source>
</reference>
<evidence type="ECO:0000256" key="4">
    <source>
        <dbReference type="ARBA" id="ARBA00022801"/>
    </source>
</evidence>
<keyword evidence="4" id="KW-0378">Hydrolase</keyword>
<dbReference type="PANTHER" id="PTHR43758:SF2">
    <property type="entry name" value="OXIDIZED PURINE NUCLEOSIDE TRIPHOSPHATE HYDROLASE"/>
    <property type="match status" value="1"/>
</dbReference>
<dbReference type="EMBL" id="BRXU01000004">
    <property type="protein sequence ID" value="GLC51002.1"/>
    <property type="molecule type" value="Genomic_DNA"/>
</dbReference>
<dbReference type="InterPro" id="IPR000086">
    <property type="entry name" value="NUDIX_hydrolase_dom"/>
</dbReference>
<evidence type="ECO:0000313" key="7">
    <source>
        <dbReference type="EMBL" id="GLC51002.1"/>
    </source>
</evidence>
<keyword evidence="3" id="KW-0479">Metal-binding</keyword>
<accession>A0A9W6BF41</accession>
<keyword evidence="8" id="KW-1185">Reference proteome</keyword>
<dbReference type="GO" id="GO:0046872">
    <property type="term" value="F:metal ion binding"/>
    <property type="evidence" value="ECO:0007669"/>
    <property type="project" value="UniProtKB-KW"/>
</dbReference>